<reference evidence="1" key="2">
    <citation type="journal article" date="2022" name="New Phytol.">
        <title>Evolutionary transition to the ectomycorrhizal habit in the genomes of a hyperdiverse lineage of mushroom-forming fungi.</title>
        <authorList>
            <person name="Looney B."/>
            <person name="Miyauchi S."/>
            <person name="Morin E."/>
            <person name="Drula E."/>
            <person name="Courty P.E."/>
            <person name="Kohler A."/>
            <person name="Kuo A."/>
            <person name="LaButti K."/>
            <person name="Pangilinan J."/>
            <person name="Lipzen A."/>
            <person name="Riley R."/>
            <person name="Andreopoulos W."/>
            <person name="He G."/>
            <person name="Johnson J."/>
            <person name="Nolan M."/>
            <person name="Tritt A."/>
            <person name="Barry K.W."/>
            <person name="Grigoriev I.V."/>
            <person name="Nagy L.G."/>
            <person name="Hibbett D."/>
            <person name="Henrissat B."/>
            <person name="Matheny P.B."/>
            <person name="Labbe J."/>
            <person name="Martin F.M."/>
        </authorList>
    </citation>
    <scope>NUCLEOTIDE SEQUENCE</scope>
    <source>
        <strain evidence="1">HHB10654</strain>
    </source>
</reference>
<name>A0ACB8T1W6_9AGAM</name>
<sequence>MTAPAITQTAIVPQTIEPVVFSLVMFHEDSAKEGAILLKTAIMYSSRPIHFHIVCDETAQQYLEGRLTLLNHPLHNVVVKFYRMSKQSMEDRVAREGAIYTDHSAGISGLMKLFMHEILPDDVEKAIFVDTDAFFLMDPALLWDDFKKWNSSVAISMPFHPDQGAAQWHYASNICSCVMLLDLKKLRALRLMDSSIYREDTSGEFPPAFSPPTFVALFGPPGPDGHYLDVALGDQAYWWAIVSNRTEIYTPLSYDWEVSSCLLDMYGTSLGEDAATEDSERPIMLHLYGTPWENQVVHPKLVHFNCLNTDIYFEAESWLDEKNSLTSRWGSVIDYHVGTKWIWLNRGSASVWVETIVDPLFADQRHAAERAQRSTPPDRR</sequence>
<comment type="caution">
    <text evidence="1">The sequence shown here is derived from an EMBL/GenBank/DDBJ whole genome shotgun (WGS) entry which is preliminary data.</text>
</comment>
<evidence type="ECO:0000313" key="1">
    <source>
        <dbReference type="EMBL" id="KAI0062200.1"/>
    </source>
</evidence>
<accession>A0ACB8T1W6</accession>
<keyword evidence="2" id="KW-1185">Reference proteome</keyword>
<proteinExistence type="predicted"/>
<evidence type="ECO:0000313" key="2">
    <source>
        <dbReference type="Proteomes" id="UP000814140"/>
    </source>
</evidence>
<reference evidence="1" key="1">
    <citation type="submission" date="2021-03" db="EMBL/GenBank/DDBJ databases">
        <authorList>
            <consortium name="DOE Joint Genome Institute"/>
            <person name="Ahrendt S."/>
            <person name="Looney B.P."/>
            <person name="Miyauchi S."/>
            <person name="Morin E."/>
            <person name="Drula E."/>
            <person name="Courty P.E."/>
            <person name="Chicoki N."/>
            <person name="Fauchery L."/>
            <person name="Kohler A."/>
            <person name="Kuo A."/>
            <person name="Labutti K."/>
            <person name="Pangilinan J."/>
            <person name="Lipzen A."/>
            <person name="Riley R."/>
            <person name="Andreopoulos W."/>
            <person name="He G."/>
            <person name="Johnson J."/>
            <person name="Barry K.W."/>
            <person name="Grigoriev I.V."/>
            <person name="Nagy L."/>
            <person name="Hibbett D."/>
            <person name="Henrissat B."/>
            <person name="Matheny P.B."/>
            <person name="Labbe J."/>
            <person name="Martin F."/>
        </authorList>
    </citation>
    <scope>NUCLEOTIDE SEQUENCE</scope>
    <source>
        <strain evidence="1">HHB10654</strain>
    </source>
</reference>
<gene>
    <name evidence="1" type="ORF">BV25DRAFT_1804413</name>
</gene>
<dbReference type="Proteomes" id="UP000814140">
    <property type="component" value="Unassembled WGS sequence"/>
</dbReference>
<dbReference type="EMBL" id="MU277208">
    <property type="protein sequence ID" value="KAI0062200.1"/>
    <property type="molecule type" value="Genomic_DNA"/>
</dbReference>
<protein>
    <submittedName>
        <fullName evidence="1">Uncharacterized protein</fullName>
    </submittedName>
</protein>
<organism evidence="1 2">
    <name type="scientific">Artomyces pyxidatus</name>
    <dbReference type="NCBI Taxonomy" id="48021"/>
    <lineage>
        <taxon>Eukaryota</taxon>
        <taxon>Fungi</taxon>
        <taxon>Dikarya</taxon>
        <taxon>Basidiomycota</taxon>
        <taxon>Agaricomycotina</taxon>
        <taxon>Agaricomycetes</taxon>
        <taxon>Russulales</taxon>
        <taxon>Auriscalpiaceae</taxon>
        <taxon>Artomyces</taxon>
    </lineage>
</organism>